<dbReference type="FunFam" id="3.40.50.300:FF:000076">
    <property type="entry name" value="Replicative DNA helicase"/>
    <property type="match status" value="1"/>
</dbReference>
<dbReference type="FunFam" id="1.10.860.10:FF:000001">
    <property type="entry name" value="Replicative DNA helicase"/>
    <property type="match status" value="1"/>
</dbReference>
<dbReference type="GO" id="GO:1990077">
    <property type="term" value="C:primosome complex"/>
    <property type="evidence" value="ECO:0007669"/>
    <property type="project" value="UniProtKB-UniRule"/>
</dbReference>
<name>A0A2R5ENM0_9BACL</name>
<dbReference type="SUPFAM" id="SSF48024">
    <property type="entry name" value="N-terminal domain of DnaB helicase"/>
    <property type="match status" value="1"/>
</dbReference>
<gene>
    <name evidence="14" type="ORF">PAT3040_02735</name>
</gene>
<sequence>MSTELMFDRVPPQNMEAEQAVIGAILIQPEALITAMERVRSEDFYSSSHSRIYEAMIELGENNQPVDLVTLTAHLQDQGLLEEIGGVSYLAKLANAVPTAANIDYYAQIVEEKSMLRRLIRTATNIVSDGYANAEDVGVLLSDAEKKILEISNRRSSGGFISIRDVLMEVFEKVEFLYSNKGGPTGIPSGFVDLDRMTAGFQRSDLIIVAARPSVGKTAFALNVAQNVGVRAKETVAIFSLEMSAAQLVQRIICAEANVDATRMRTGSLEGDDWEKLTMAIGALAEAEIYIDDTPGITVADIRAKCRRLKKERGLGMILIDYLQLIEGRGKAGENRQQEVSEISRTLKMIARELEVPVIALSQLSRGVEQRQDKRPMMSDLRESGSIEQDADIVAFLYRDDYYDKESEKKNIIEIILAKQRNGPVGTVELVFLKNFNKFVNLDRAHQDPSQAS</sequence>
<dbReference type="GO" id="GO:0043139">
    <property type="term" value="F:5'-3' DNA helicase activity"/>
    <property type="evidence" value="ECO:0007669"/>
    <property type="project" value="UniProtKB-EC"/>
</dbReference>
<dbReference type="CDD" id="cd00984">
    <property type="entry name" value="DnaB_C"/>
    <property type="match status" value="1"/>
</dbReference>
<dbReference type="GO" id="GO:0005829">
    <property type="term" value="C:cytosol"/>
    <property type="evidence" value="ECO:0007669"/>
    <property type="project" value="TreeGrafter"/>
</dbReference>
<protein>
    <recommendedName>
        <fullName evidence="11 12">Replicative DNA helicase</fullName>
        <ecNumber evidence="11 12">5.6.2.3</ecNumber>
    </recommendedName>
</protein>
<dbReference type="PANTHER" id="PTHR30153">
    <property type="entry name" value="REPLICATIVE DNA HELICASE DNAB"/>
    <property type="match status" value="1"/>
</dbReference>
<reference evidence="14 15" key="1">
    <citation type="submission" date="2017-08" db="EMBL/GenBank/DDBJ databases">
        <title>Substantial Increase in Enzyme Production by Combined Drug-Resistance Mutations in Paenibacillus agaridevorans.</title>
        <authorList>
            <person name="Tanaka Y."/>
            <person name="Funane K."/>
            <person name="Hosaka T."/>
            <person name="Shiwa Y."/>
            <person name="Fujita N."/>
            <person name="Miyazaki T."/>
            <person name="Yoshikawa H."/>
            <person name="Murakami K."/>
            <person name="Kasahara K."/>
            <person name="Inaoka T."/>
            <person name="Hiraga Y."/>
            <person name="Ochi K."/>
        </authorList>
    </citation>
    <scope>NUCLEOTIDE SEQUENCE [LARGE SCALE GENOMIC DNA]</scope>
    <source>
        <strain evidence="14 15">T-3040</strain>
    </source>
</reference>
<dbReference type="InterPro" id="IPR007692">
    <property type="entry name" value="DNA_helicase_DnaB"/>
</dbReference>
<comment type="similarity">
    <text evidence="1 12">Belongs to the helicase family. DnaB subfamily.</text>
</comment>
<comment type="catalytic activity">
    <reaction evidence="10 12">
        <text>ATP + H2O = ADP + phosphate + H(+)</text>
        <dbReference type="Rhea" id="RHEA:13065"/>
        <dbReference type="ChEBI" id="CHEBI:15377"/>
        <dbReference type="ChEBI" id="CHEBI:15378"/>
        <dbReference type="ChEBI" id="CHEBI:30616"/>
        <dbReference type="ChEBI" id="CHEBI:43474"/>
        <dbReference type="ChEBI" id="CHEBI:456216"/>
        <dbReference type="EC" id="5.6.2.3"/>
    </reaction>
</comment>
<comment type="caution">
    <text evidence="14">The sequence shown here is derived from an EMBL/GenBank/DDBJ whole genome shotgun (WGS) entry which is preliminary data.</text>
</comment>
<accession>A0A2R5ENM0</accession>
<dbReference type="GO" id="GO:0003677">
    <property type="term" value="F:DNA binding"/>
    <property type="evidence" value="ECO:0007669"/>
    <property type="project" value="UniProtKB-UniRule"/>
</dbReference>
<keyword evidence="9" id="KW-0413">Isomerase</keyword>
<dbReference type="InterPro" id="IPR016136">
    <property type="entry name" value="DNA_helicase_N/primase_C"/>
</dbReference>
<dbReference type="EMBL" id="BDQX01000140">
    <property type="protein sequence ID" value="GBG08167.1"/>
    <property type="molecule type" value="Genomic_DNA"/>
</dbReference>
<evidence type="ECO:0000256" key="1">
    <source>
        <dbReference type="ARBA" id="ARBA00008428"/>
    </source>
</evidence>
<dbReference type="SUPFAM" id="SSF52540">
    <property type="entry name" value="P-loop containing nucleoside triphosphate hydrolases"/>
    <property type="match status" value="1"/>
</dbReference>
<dbReference type="NCBIfam" id="TIGR00665">
    <property type="entry name" value="DnaB"/>
    <property type="match status" value="1"/>
</dbReference>
<keyword evidence="8 12" id="KW-0238">DNA-binding</keyword>
<evidence type="ECO:0000313" key="15">
    <source>
        <dbReference type="Proteomes" id="UP000245202"/>
    </source>
</evidence>
<dbReference type="GO" id="GO:0006269">
    <property type="term" value="P:DNA replication, synthesis of primer"/>
    <property type="evidence" value="ECO:0007669"/>
    <property type="project" value="UniProtKB-UniRule"/>
</dbReference>
<dbReference type="EC" id="5.6.2.3" evidence="11 12"/>
<evidence type="ECO:0000256" key="4">
    <source>
        <dbReference type="ARBA" id="ARBA00022741"/>
    </source>
</evidence>
<evidence type="ECO:0000256" key="8">
    <source>
        <dbReference type="ARBA" id="ARBA00023125"/>
    </source>
</evidence>
<comment type="function">
    <text evidence="12">The main replicative DNA helicase, it participates in initiation and elongation during chromosome replication. Travels ahead of the DNA replisome, separating dsDNA into templates for DNA synthesis. A processive ATP-dependent 5'-3' DNA helicase it has DNA-dependent ATPase activity.</text>
</comment>
<evidence type="ECO:0000256" key="5">
    <source>
        <dbReference type="ARBA" id="ARBA00022801"/>
    </source>
</evidence>
<dbReference type="InterPro" id="IPR007693">
    <property type="entry name" value="DNA_helicase_DnaB-like_N"/>
</dbReference>
<dbReference type="GO" id="GO:0005524">
    <property type="term" value="F:ATP binding"/>
    <property type="evidence" value="ECO:0007669"/>
    <property type="project" value="UniProtKB-UniRule"/>
</dbReference>
<dbReference type="Pfam" id="PF03796">
    <property type="entry name" value="DnaB_C"/>
    <property type="match status" value="1"/>
</dbReference>
<dbReference type="PANTHER" id="PTHR30153:SF2">
    <property type="entry name" value="REPLICATIVE DNA HELICASE"/>
    <property type="match status" value="1"/>
</dbReference>
<keyword evidence="15" id="KW-1185">Reference proteome</keyword>
<keyword evidence="5 12" id="KW-0378">Hydrolase</keyword>
<keyword evidence="2 12" id="KW-0639">Primosome</keyword>
<dbReference type="AlphaFoldDB" id="A0A2R5ENM0"/>
<evidence type="ECO:0000313" key="14">
    <source>
        <dbReference type="EMBL" id="GBG08167.1"/>
    </source>
</evidence>
<organism evidence="14 15">
    <name type="scientific">Paenibacillus agaridevorans</name>
    <dbReference type="NCBI Taxonomy" id="171404"/>
    <lineage>
        <taxon>Bacteria</taxon>
        <taxon>Bacillati</taxon>
        <taxon>Bacillota</taxon>
        <taxon>Bacilli</taxon>
        <taxon>Bacillales</taxon>
        <taxon>Paenibacillaceae</taxon>
        <taxon>Paenibacillus</taxon>
    </lineage>
</organism>
<evidence type="ECO:0000256" key="6">
    <source>
        <dbReference type="ARBA" id="ARBA00022806"/>
    </source>
</evidence>
<dbReference type="NCBIfam" id="NF004384">
    <property type="entry name" value="PRK05748.1"/>
    <property type="match status" value="1"/>
</dbReference>
<keyword evidence="7 12" id="KW-0067">ATP-binding</keyword>
<dbReference type="GO" id="GO:0042802">
    <property type="term" value="F:identical protein binding"/>
    <property type="evidence" value="ECO:0007669"/>
    <property type="project" value="UniProtKB-ARBA"/>
</dbReference>
<keyword evidence="3 12" id="KW-0235">DNA replication</keyword>
<dbReference type="InterPro" id="IPR027417">
    <property type="entry name" value="P-loop_NTPase"/>
</dbReference>
<dbReference type="PROSITE" id="PS51199">
    <property type="entry name" value="SF4_HELICASE"/>
    <property type="match status" value="1"/>
</dbReference>
<dbReference type="GO" id="GO:0016887">
    <property type="term" value="F:ATP hydrolysis activity"/>
    <property type="evidence" value="ECO:0007669"/>
    <property type="project" value="RHEA"/>
</dbReference>
<dbReference type="Gene3D" id="1.10.860.10">
    <property type="entry name" value="DNAb Helicase, Chain A"/>
    <property type="match status" value="1"/>
</dbReference>
<evidence type="ECO:0000256" key="7">
    <source>
        <dbReference type="ARBA" id="ARBA00022840"/>
    </source>
</evidence>
<evidence type="ECO:0000256" key="3">
    <source>
        <dbReference type="ARBA" id="ARBA00022705"/>
    </source>
</evidence>
<keyword evidence="6 12" id="KW-0347">Helicase</keyword>
<dbReference type="Proteomes" id="UP000245202">
    <property type="component" value="Unassembled WGS sequence"/>
</dbReference>
<dbReference type="InterPro" id="IPR036185">
    <property type="entry name" value="DNA_heli_DnaB-like_N_sf"/>
</dbReference>
<keyword evidence="4 12" id="KW-0547">Nucleotide-binding</keyword>
<dbReference type="Gene3D" id="3.40.50.300">
    <property type="entry name" value="P-loop containing nucleotide triphosphate hydrolases"/>
    <property type="match status" value="1"/>
</dbReference>
<dbReference type="RefSeq" id="WP_087568483.1">
    <property type="nucleotide sequence ID" value="NZ_BDQX01000140.1"/>
</dbReference>
<feature type="domain" description="SF4 helicase" evidence="13">
    <location>
        <begin position="180"/>
        <end position="446"/>
    </location>
</feature>
<dbReference type="Pfam" id="PF00772">
    <property type="entry name" value="DnaB"/>
    <property type="match status" value="1"/>
</dbReference>
<evidence type="ECO:0000259" key="13">
    <source>
        <dbReference type="PROSITE" id="PS51199"/>
    </source>
</evidence>
<evidence type="ECO:0000256" key="9">
    <source>
        <dbReference type="ARBA" id="ARBA00023235"/>
    </source>
</evidence>
<evidence type="ECO:0000256" key="12">
    <source>
        <dbReference type="RuleBase" id="RU362085"/>
    </source>
</evidence>
<evidence type="ECO:0000256" key="11">
    <source>
        <dbReference type="NCBIfam" id="TIGR00665"/>
    </source>
</evidence>
<evidence type="ECO:0000256" key="2">
    <source>
        <dbReference type="ARBA" id="ARBA00022515"/>
    </source>
</evidence>
<proteinExistence type="inferred from homology"/>
<dbReference type="InterPro" id="IPR007694">
    <property type="entry name" value="DNA_helicase_DnaB-like_C"/>
</dbReference>
<evidence type="ECO:0000256" key="10">
    <source>
        <dbReference type="ARBA" id="ARBA00048954"/>
    </source>
</evidence>